<dbReference type="InterPro" id="IPR026913">
    <property type="entry name" value="METTL24"/>
</dbReference>
<feature type="domain" description="Methyltransferase" evidence="1">
    <location>
        <begin position="79"/>
        <end position="270"/>
    </location>
</feature>
<dbReference type="InterPro" id="IPR029063">
    <property type="entry name" value="SAM-dependent_MTases_sf"/>
</dbReference>
<sequence>MGRKLRYVITPSGLPYGFVLRLKSRQLPLRRWPGNAEMSANQASLVRRVISSSISLQPQSYASQAASSYSSLAMENTTYLSFYALLVPEVFCSNKVRLGVVTDGGKWVCNPNYVPEKACKIYSLGLSNQVSFDLEIQKLTNYRCSLRSIDKGDISNETKSAISSANGIIIETMISSAAKEDNKTKRPLSSIMSSLGDKSIEILKIDIEGTELEIMDEILQIDICQILIEVHPPDVRSLINFLQKLSKSGYLLFESEPNPMYISLREYCFIHESCLKKYNVKLLGKYLS</sequence>
<dbReference type="Pfam" id="PF13383">
    <property type="entry name" value="Methyltransf_22"/>
    <property type="match status" value="1"/>
</dbReference>
<dbReference type="Proteomes" id="UP000887574">
    <property type="component" value="Unplaced"/>
</dbReference>
<dbReference type="InterPro" id="IPR025714">
    <property type="entry name" value="Methyltranfer_dom"/>
</dbReference>
<keyword evidence="2" id="KW-1185">Reference proteome</keyword>
<evidence type="ECO:0000313" key="2">
    <source>
        <dbReference type="Proteomes" id="UP000887574"/>
    </source>
</evidence>
<protein>
    <submittedName>
        <fullName evidence="3">Methyltransferase domain-containing protein</fullName>
    </submittedName>
</protein>
<reference evidence="3" key="1">
    <citation type="submission" date="2022-11" db="UniProtKB">
        <authorList>
            <consortium name="WormBaseParasite"/>
        </authorList>
    </citation>
    <scope>IDENTIFICATION</scope>
</reference>
<accession>A0A915DLQ3</accession>
<dbReference type="AlphaFoldDB" id="A0A915DLQ3"/>
<dbReference type="WBParaSite" id="jg21397">
    <property type="protein sequence ID" value="jg21397"/>
    <property type="gene ID" value="jg21397"/>
</dbReference>
<dbReference type="Gene3D" id="3.40.50.150">
    <property type="entry name" value="Vaccinia Virus protein VP39"/>
    <property type="match status" value="1"/>
</dbReference>
<dbReference type="PANTHER" id="PTHR32026:SF27">
    <property type="entry name" value="METHYLTRANSFERASE FKBM DOMAIN-CONTAINING PROTEIN-RELATED"/>
    <property type="match status" value="1"/>
</dbReference>
<evidence type="ECO:0000259" key="1">
    <source>
        <dbReference type="Pfam" id="PF13383"/>
    </source>
</evidence>
<dbReference type="SUPFAM" id="SSF53335">
    <property type="entry name" value="S-adenosyl-L-methionine-dependent methyltransferases"/>
    <property type="match status" value="1"/>
</dbReference>
<proteinExistence type="predicted"/>
<name>A0A915DLQ3_9BILA</name>
<dbReference type="PANTHER" id="PTHR32026">
    <property type="entry name" value="METHYLTRANSFERASE-LIKE PROTEIN 24"/>
    <property type="match status" value="1"/>
</dbReference>
<evidence type="ECO:0000313" key="3">
    <source>
        <dbReference type="WBParaSite" id="jg21397"/>
    </source>
</evidence>
<organism evidence="2 3">
    <name type="scientific">Ditylenchus dipsaci</name>
    <dbReference type="NCBI Taxonomy" id="166011"/>
    <lineage>
        <taxon>Eukaryota</taxon>
        <taxon>Metazoa</taxon>
        <taxon>Ecdysozoa</taxon>
        <taxon>Nematoda</taxon>
        <taxon>Chromadorea</taxon>
        <taxon>Rhabditida</taxon>
        <taxon>Tylenchina</taxon>
        <taxon>Tylenchomorpha</taxon>
        <taxon>Sphaerularioidea</taxon>
        <taxon>Anguinidae</taxon>
        <taxon>Anguininae</taxon>
        <taxon>Ditylenchus</taxon>
    </lineage>
</organism>